<dbReference type="KEGG" id="ela:UCREL1_6410"/>
<organism evidence="1 2">
    <name type="scientific">Eutypa lata (strain UCR-EL1)</name>
    <name type="common">Grapevine dieback disease fungus</name>
    <name type="synonym">Eutypa armeniacae</name>
    <dbReference type="NCBI Taxonomy" id="1287681"/>
    <lineage>
        <taxon>Eukaryota</taxon>
        <taxon>Fungi</taxon>
        <taxon>Dikarya</taxon>
        <taxon>Ascomycota</taxon>
        <taxon>Pezizomycotina</taxon>
        <taxon>Sordariomycetes</taxon>
        <taxon>Xylariomycetidae</taxon>
        <taxon>Xylariales</taxon>
        <taxon>Diatrypaceae</taxon>
        <taxon>Eutypa</taxon>
    </lineage>
</organism>
<gene>
    <name evidence="1" type="ORF">UCREL1_6410</name>
</gene>
<dbReference type="HOGENOM" id="CLU_1396313_0_0_1"/>
<dbReference type="EMBL" id="KB706612">
    <property type="protein sequence ID" value="EMR66598.1"/>
    <property type="molecule type" value="Genomic_DNA"/>
</dbReference>
<accession>M7SQ69</accession>
<dbReference type="InterPro" id="IPR016181">
    <property type="entry name" value="Acyl_CoA_acyltransferase"/>
</dbReference>
<dbReference type="Proteomes" id="UP000012174">
    <property type="component" value="Unassembled WGS sequence"/>
</dbReference>
<sequence>MDLNSVTIQLEAADSKVNWRTWLINTEEYEPYDLSTGTLKMEGTFADQVQRISKGAHHLSQSLFNSAGAFRGDKRRFGGLDLDKSDMLWLETVWIGEEYRKQGVAGKMLREAKKEIEAEVDACFVVACPRLLMSKEEPAAKGPPQQEQRDNVVRALRTLGFRRILESRYFIHDPDRRHHGQVAMPPSNSILNLAQ</sequence>
<evidence type="ECO:0000313" key="1">
    <source>
        <dbReference type="EMBL" id="EMR66598.1"/>
    </source>
</evidence>
<proteinExistence type="predicted"/>
<dbReference type="OrthoDB" id="508139at2759"/>
<dbReference type="AlphaFoldDB" id="M7SQ69"/>
<keyword evidence="2" id="KW-1185">Reference proteome</keyword>
<dbReference type="CDD" id="cd04301">
    <property type="entry name" value="NAT_SF"/>
    <property type="match status" value="1"/>
</dbReference>
<reference evidence="2" key="1">
    <citation type="journal article" date="2013" name="Genome Announc.">
        <title>Draft genome sequence of the grapevine dieback fungus Eutypa lata UCR-EL1.</title>
        <authorList>
            <person name="Blanco-Ulate B."/>
            <person name="Rolshausen P.E."/>
            <person name="Cantu D."/>
        </authorList>
    </citation>
    <scope>NUCLEOTIDE SEQUENCE [LARGE SCALE GENOMIC DNA]</scope>
    <source>
        <strain evidence="2">UCR-EL1</strain>
    </source>
</reference>
<dbReference type="SUPFAM" id="SSF55729">
    <property type="entry name" value="Acyl-CoA N-acyltransferases (Nat)"/>
    <property type="match status" value="1"/>
</dbReference>
<protein>
    <submittedName>
        <fullName evidence="1">Putative ankyrin repeat family protein</fullName>
    </submittedName>
</protein>
<name>M7SQ69_EUTLA</name>
<evidence type="ECO:0000313" key="2">
    <source>
        <dbReference type="Proteomes" id="UP000012174"/>
    </source>
</evidence>